<evidence type="ECO:0000313" key="3">
    <source>
        <dbReference type="Proteomes" id="UP000664382"/>
    </source>
</evidence>
<protein>
    <submittedName>
        <fullName evidence="2">NUDIX hydrolase family protein</fullName>
    </submittedName>
</protein>
<dbReference type="EMBL" id="JAGDYM010000011">
    <property type="protein sequence ID" value="MBO1902322.1"/>
    <property type="molecule type" value="Genomic_DNA"/>
</dbReference>
<proteinExistence type="predicted"/>
<dbReference type="AlphaFoldDB" id="A0A939SAU8"/>
<feature type="compositionally biased region" description="Acidic residues" evidence="1">
    <location>
        <begin position="7"/>
        <end position="22"/>
    </location>
</feature>
<comment type="caution">
    <text evidence="2">The sequence shown here is derived from an EMBL/GenBank/DDBJ whole genome shotgun (WGS) entry which is preliminary data.</text>
</comment>
<evidence type="ECO:0000313" key="2">
    <source>
        <dbReference type="EMBL" id="MBO1902322.1"/>
    </source>
</evidence>
<name>A0A939SAU8_9MICO</name>
<feature type="region of interest" description="Disordered" evidence="1">
    <location>
        <begin position="1"/>
        <end position="28"/>
    </location>
</feature>
<dbReference type="InterPro" id="IPR015797">
    <property type="entry name" value="NUDIX_hydrolase-like_dom_sf"/>
</dbReference>
<gene>
    <name evidence="2" type="ORF">J4H92_10230</name>
</gene>
<dbReference type="Gene3D" id="3.90.79.10">
    <property type="entry name" value="Nucleoside Triphosphate Pyrophosphohydrolase"/>
    <property type="match status" value="1"/>
</dbReference>
<dbReference type="SUPFAM" id="SSF55811">
    <property type="entry name" value="Nudix"/>
    <property type="match status" value="1"/>
</dbReference>
<dbReference type="Pfam" id="PF16262">
    <property type="entry name" value="DUF4916"/>
    <property type="match status" value="1"/>
</dbReference>
<organism evidence="2 3">
    <name type="scientific">Leucobacter weissii</name>
    <dbReference type="NCBI Taxonomy" id="1983706"/>
    <lineage>
        <taxon>Bacteria</taxon>
        <taxon>Bacillati</taxon>
        <taxon>Actinomycetota</taxon>
        <taxon>Actinomycetes</taxon>
        <taxon>Micrococcales</taxon>
        <taxon>Microbacteriaceae</taxon>
        <taxon>Leucobacter</taxon>
    </lineage>
</organism>
<dbReference type="GO" id="GO:0016787">
    <property type="term" value="F:hydrolase activity"/>
    <property type="evidence" value="ECO:0007669"/>
    <property type="project" value="UniProtKB-KW"/>
</dbReference>
<evidence type="ECO:0000256" key="1">
    <source>
        <dbReference type="SAM" id="MobiDB-lite"/>
    </source>
</evidence>
<accession>A0A939SAU8</accession>
<dbReference type="Proteomes" id="UP000664382">
    <property type="component" value="Unassembled WGS sequence"/>
</dbReference>
<dbReference type="RefSeq" id="WP_208098088.1">
    <property type="nucleotide sequence ID" value="NZ_JAGDYM010000011.1"/>
</dbReference>
<keyword evidence="3" id="KW-1185">Reference proteome</keyword>
<dbReference type="InterPro" id="IPR032582">
    <property type="entry name" value="DUF4916"/>
</dbReference>
<reference evidence="2" key="1">
    <citation type="submission" date="2021-03" db="EMBL/GenBank/DDBJ databases">
        <title>Leucobacter chromiisoli sp. nov., isolated from chromium-containing soil of chemical plant.</title>
        <authorList>
            <person name="Xu Z."/>
        </authorList>
    </citation>
    <scope>NUCLEOTIDE SEQUENCE</scope>
    <source>
        <strain evidence="2">S27</strain>
    </source>
</reference>
<keyword evidence="2" id="KW-0378">Hydrolase</keyword>
<sequence length="195" mass="20957">MTVETADLPDPEDLPADPEDLPPADSNPGWLSADELDFVRGRLPIVYVEAVPVRVDGHGRVTEVGLLLRSTPEGVMTRALVAGRVRYGESLRDALFRHLENDLGPMAFPLIPASPVPAQVAEYFPMPGLSPYIDERQHAVSLVYVVPVTGSCNPRQDALEVSWMAPEAALAPDVLAELGGGRGRLLRQALSSVGC</sequence>